<dbReference type="RefSeq" id="WP_145061132.1">
    <property type="nucleotide sequence ID" value="NZ_CP036263.1"/>
</dbReference>
<feature type="chain" id="PRO_5021748665" description="PEP-CTERM protein-sorting domain-containing protein" evidence="1">
    <location>
        <begin position="24"/>
        <end position="318"/>
    </location>
</feature>
<evidence type="ECO:0000313" key="2">
    <source>
        <dbReference type="EMBL" id="QDS99972.1"/>
    </source>
</evidence>
<reference evidence="2 3" key="1">
    <citation type="submission" date="2019-02" db="EMBL/GenBank/DDBJ databases">
        <title>Deep-cultivation of Planctomycetes and their phenomic and genomic characterization uncovers novel biology.</title>
        <authorList>
            <person name="Wiegand S."/>
            <person name="Jogler M."/>
            <person name="Boedeker C."/>
            <person name="Pinto D."/>
            <person name="Vollmers J."/>
            <person name="Rivas-Marin E."/>
            <person name="Kohn T."/>
            <person name="Peeters S.H."/>
            <person name="Heuer A."/>
            <person name="Rast P."/>
            <person name="Oberbeckmann S."/>
            <person name="Bunk B."/>
            <person name="Jeske O."/>
            <person name="Meyerdierks A."/>
            <person name="Storesund J.E."/>
            <person name="Kallscheuer N."/>
            <person name="Luecker S."/>
            <person name="Lage O.M."/>
            <person name="Pohl T."/>
            <person name="Merkel B.J."/>
            <person name="Hornburger P."/>
            <person name="Mueller R.-W."/>
            <person name="Bruemmer F."/>
            <person name="Labrenz M."/>
            <person name="Spormann A.M."/>
            <person name="Op den Camp H."/>
            <person name="Overmann J."/>
            <person name="Amann R."/>
            <person name="Jetten M.S.M."/>
            <person name="Mascher T."/>
            <person name="Medema M.H."/>
            <person name="Devos D.P."/>
            <person name="Kaster A.-K."/>
            <person name="Ovreas L."/>
            <person name="Rohde M."/>
            <person name="Galperin M.Y."/>
            <person name="Jogler C."/>
        </authorList>
    </citation>
    <scope>NUCLEOTIDE SEQUENCE [LARGE SCALE GENOMIC DNA]</scope>
    <source>
        <strain evidence="2 3">HG15A2</strain>
    </source>
</reference>
<dbReference type="EMBL" id="CP036263">
    <property type="protein sequence ID" value="QDS99972.1"/>
    <property type="molecule type" value="Genomic_DNA"/>
</dbReference>
<dbReference type="KEGG" id="amob:HG15A2_33080"/>
<name>A0A517MYK7_9BACT</name>
<evidence type="ECO:0000256" key="1">
    <source>
        <dbReference type="SAM" id="SignalP"/>
    </source>
</evidence>
<keyword evidence="1" id="KW-0732">Signal</keyword>
<organism evidence="2 3">
    <name type="scientific">Adhaeretor mobilis</name>
    <dbReference type="NCBI Taxonomy" id="1930276"/>
    <lineage>
        <taxon>Bacteria</taxon>
        <taxon>Pseudomonadati</taxon>
        <taxon>Planctomycetota</taxon>
        <taxon>Planctomycetia</taxon>
        <taxon>Pirellulales</taxon>
        <taxon>Lacipirellulaceae</taxon>
        <taxon>Adhaeretor</taxon>
    </lineage>
</organism>
<evidence type="ECO:0008006" key="4">
    <source>
        <dbReference type="Google" id="ProtNLM"/>
    </source>
</evidence>
<keyword evidence="3" id="KW-1185">Reference proteome</keyword>
<accession>A0A517MYK7</accession>
<proteinExistence type="predicted"/>
<gene>
    <name evidence="2" type="ORF">HG15A2_33080</name>
</gene>
<sequence length="318" mass="35816" precursor="true">MNQVLPSRLVLLLALLLAEQAIGSELVTMTDWGSATLQDGVYGNFSGIYNPRTTYSYDREVFDRDPLRNRIDWAFTVQTPEYQRMEWNFDAYSTFSPERTLTDRFGNTTTYPAHYDSTELTAEIPLGFNEPVYVRVSLEAAGIRGVERLSVNYFGRSFTYEASPATQELLPSTTLIPDGTTTDPLDVHNFVDWFETSEDGVINVELESAYTEDGTFLDGELRLMFDFAQAISWQGDYNFDALINGSDFLEWQLRDSNTTALQLWQTNYGILGPPSGGGPAAAMLVHQRSVPEPSQMGLLALAALQLIFPRAKRRNLFF</sequence>
<evidence type="ECO:0000313" key="3">
    <source>
        <dbReference type="Proteomes" id="UP000319852"/>
    </source>
</evidence>
<protein>
    <recommendedName>
        <fullName evidence="4">PEP-CTERM protein-sorting domain-containing protein</fullName>
    </recommendedName>
</protein>
<feature type="signal peptide" evidence="1">
    <location>
        <begin position="1"/>
        <end position="23"/>
    </location>
</feature>
<dbReference type="AlphaFoldDB" id="A0A517MYK7"/>
<dbReference type="Proteomes" id="UP000319852">
    <property type="component" value="Chromosome"/>
</dbReference>